<comment type="caution">
    <text evidence="2">The sequence shown here is derived from an EMBL/GenBank/DDBJ whole genome shotgun (WGS) entry which is preliminary data.</text>
</comment>
<dbReference type="Pfam" id="PF00107">
    <property type="entry name" value="ADH_zinc_N"/>
    <property type="match status" value="1"/>
</dbReference>
<dbReference type="SMART" id="SM00829">
    <property type="entry name" value="PKS_ER"/>
    <property type="match status" value="1"/>
</dbReference>
<dbReference type="PANTHER" id="PTHR43677">
    <property type="entry name" value="SHORT-CHAIN DEHYDROGENASE/REDUCTASE"/>
    <property type="match status" value="1"/>
</dbReference>
<dbReference type="InterPro" id="IPR020843">
    <property type="entry name" value="ER"/>
</dbReference>
<dbReference type="GO" id="GO:0016491">
    <property type="term" value="F:oxidoreductase activity"/>
    <property type="evidence" value="ECO:0007669"/>
    <property type="project" value="InterPro"/>
</dbReference>
<evidence type="ECO:0000259" key="1">
    <source>
        <dbReference type="SMART" id="SM00829"/>
    </source>
</evidence>
<dbReference type="AlphaFoldDB" id="A0A8J3QZ93"/>
<organism evidence="2 3">
    <name type="scientific">Rugosimonospora africana</name>
    <dbReference type="NCBI Taxonomy" id="556532"/>
    <lineage>
        <taxon>Bacteria</taxon>
        <taxon>Bacillati</taxon>
        <taxon>Actinomycetota</taxon>
        <taxon>Actinomycetes</taxon>
        <taxon>Micromonosporales</taxon>
        <taxon>Micromonosporaceae</taxon>
        <taxon>Rugosimonospora</taxon>
    </lineage>
</organism>
<sequence length="324" mass="33991">MDITAAVVRSFDHPPRYESFDLPATTGEDEVVLDVLAVGLHPRVRTGASGRHYTSTGKLPMVPGVDGVGRLSDGHLVYFVADDELTGPMATRTVVDARRCIPLPETVDVVKVAAAMNPAMSSWVALRRRVPIQPGQSVLVLGATGNAGQMAIQVAKRLGAGRVVGAGRDRERLALLPKIGADATVALTDDANATDAALAEAAAEVDLVIDYLWGKPAASAIMALLLGRSDRGRELNWIQIGAMAGPTIELPSVALRSANFRLQGNGQGAVSARAYLQELPSLTNEIDRGGIAVTARALPLADVESVWTATEVPGVRTVLVTGEV</sequence>
<evidence type="ECO:0000313" key="3">
    <source>
        <dbReference type="Proteomes" id="UP000642748"/>
    </source>
</evidence>
<dbReference type="RefSeq" id="WP_203922777.1">
    <property type="nucleotide sequence ID" value="NZ_BONZ01000079.1"/>
</dbReference>
<dbReference type="SUPFAM" id="SSF50129">
    <property type="entry name" value="GroES-like"/>
    <property type="match status" value="1"/>
</dbReference>
<protein>
    <submittedName>
        <fullName evidence="2">NADPH:quinone reductase</fullName>
    </submittedName>
</protein>
<dbReference type="Gene3D" id="3.90.180.10">
    <property type="entry name" value="Medium-chain alcohol dehydrogenases, catalytic domain"/>
    <property type="match status" value="2"/>
</dbReference>
<dbReference type="PANTHER" id="PTHR43677:SF11">
    <property type="entry name" value="ZINC-CONTAINING ALCOHOL DEHYDROGENASE"/>
    <property type="match status" value="1"/>
</dbReference>
<evidence type="ECO:0000313" key="2">
    <source>
        <dbReference type="EMBL" id="GIH19306.1"/>
    </source>
</evidence>
<feature type="domain" description="Enoyl reductase (ER)" evidence="1">
    <location>
        <begin position="6"/>
        <end position="270"/>
    </location>
</feature>
<reference evidence="2" key="1">
    <citation type="submission" date="2021-01" db="EMBL/GenBank/DDBJ databases">
        <title>Whole genome shotgun sequence of Rugosimonospora africana NBRC 104875.</title>
        <authorList>
            <person name="Komaki H."/>
            <person name="Tamura T."/>
        </authorList>
    </citation>
    <scope>NUCLEOTIDE SEQUENCE</scope>
    <source>
        <strain evidence="2">NBRC 104875</strain>
    </source>
</reference>
<keyword evidence="3" id="KW-1185">Reference proteome</keyword>
<dbReference type="InterPro" id="IPR013149">
    <property type="entry name" value="ADH-like_C"/>
</dbReference>
<dbReference type="InterPro" id="IPR051397">
    <property type="entry name" value="Zn-ADH-like_protein"/>
</dbReference>
<dbReference type="EMBL" id="BONZ01000079">
    <property type="protein sequence ID" value="GIH19306.1"/>
    <property type="molecule type" value="Genomic_DNA"/>
</dbReference>
<name>A0A8J3QZ93_9ACTN</name>
<dbReference type="InterPro" id="IPR036291">
    <property type="entry name" value="NAD(P)-bd_dom_sf"/>
</dbReference>
<accession>A0A8J3QZ93</accession>
<dbReference type="Gene3D" id="3.40.50.720">
    <property type="entry name" value="NAD(P)-binding Rossmann-like Domain"/>
    <property type="match status" value="1"/>
</dbReference>
<proteinExistence type="predicted"/>
<gene>
    <name evidence="2" type="ORF">Raf01_74780</name>
</gene>
<dbReference type="SUPFAM" id="SSF51735">
    <property type="entry name" value="NAD(P)-binding Rossmann-fold domains"/>
    <property type="match status" value="1"/>
</dbReference>
<dbReference type="InterPro" id="IPR011032">
    <property type="entry name" value="GroES-like_sf"/>
</dbReference>
<dbReference type="Proteomes" id="UP000642748">
    <property type="component" value="Unassembled WGS sequence"/>
</dbReference>